<organism evidence="2 3">
    <name type="scientific">Portunus trituberculatus</name>
    <name type="common">Swimming crab</name>
    <name type="synonym">Neptunus trituberculatus</name>
    <dbReference type="NCBI Taxonomy" id="210409"/>
    <lineage>
        <taxon>Eukaryota</taxon>
        <taxon>Metazoa</taxon>
        <taxon>Ecdysozoa</taxon>
        <taxon>Arthropoda</taxon>
        <taxon>Crustacea</taxon>
        <taxon>Multicrustacea</taxon>
        <taxon>Malacostraca</taxon>
        <taxon>Eumalacostraca</taxon>
        <taxon>Eucarida</taxon>
        <taxon>Decapoda</taxon>
        <taxon>Pleocyemata</taxon>
        <taxon>Brachyura</taxon>
        <taxon>Eubrachyura</taxon>
        <taxon>Portunoidea</taxon>
        <taxon>Portunidae</taxon>
        <taxon>Portuninae</taxon>
        <taxon>Portunus</taxon>
    </lineage>
</organism>
<dbReference type="Pfam" id="PF22938">
    <property type="entry name" value="Integrase_p58_C"/>
    <property type="match status" value="1"/>
</dbReference>
<reference evidence="2 3" key="1">
    <citation type="submission" date="2019-05" db="EMBL/GenBank/DDBJ databases">
        <title>Another draft genome of Portunus trituberculatus and its Hox gene families provides insights of decapod evolution.</title>
        <authorList>
            <person name="Jeong J.-H."/>
            <person name="Song I."/>
            <person name="Kim S."/>
            <person name="Choi T."/>
            <person name="Kim D."/>
            <person name="Ryu S."/>
            <person name="Kim W."/>
        </authorList>
    </citation>
    <scope>NUCLEOTIDE SEQUENCE [LARGE SCALE GENOMIC DNA]</scope>
    <source>
        <tissue evidence="2">Muscle</tissue>
    </source>
</reference>
<accession>A0A5B7GM42</accession>
<evidence type="ECO:0000259" key="1">
    <source>
        <dbReference type="Pfam" id="PF22938"/>
    </source>
</evidence>
<protein>
    <recommendedName>
        <fullName evidence="1">Integrase p58-like C-terminal domain-containing protein</fullName>
    </recommendedName>
</protein>
<dbReference type="Proteomes" id="UP000324222">
    <property type="component" value="Unassembled WGS sequence"/>
</dbReference>
<sequence length="70" mass="8165">MQYAVGDRVWLYNPRKKRGLALKLQYREGLYPILQRLLPVTYKLGDGTSRRLCIVHVDHLWAAVEGGYFT</sequence>
<proteinExistence type="predicted"/>
<dbReference type="AlphaFoldDB" id="A0A5B7GM42"/>
<evidence type="ECO:0000313" key="2">
    <source>
        <dbReference type="EMBL" id="MPC61240.1"/>
    </source>
</evidence>
<keyword evidence="3" id="KW-1185">Reference proteome</keyword>
<gene>
    <name evidence="2" type="ORF">E2C01_055307</name>
</gene>
<evidence type="ECO:0000313" key="3">
    <source>
        <dbReference type="Proteomes" id="UP000324222"/>
    </source>
</evidence>
<comment type="caution">
    <text evidence="2">The sequence shown here is derived from an EMBL/GenBank/DDBJ whole genome shotgun (WGS) entry which is preliminary data.</text>
</comment>
<dbReference type="EMBL" id="VSRR010018327">
    <property type="protein sequence ID" value="MPC61240.1"/>
    <property type="molecule type" value="Genomic_DNA"/>
</dbReference>
<dbReference type="InterPro" id="IPR054465">
    <property type="entry name" value="Integrase_p58-like_C"/>
</dbReference>
<name>A0A5B7GM42_PORTR</name>
<feature type="domain" description="Integrase p58-like C-terminal" evidence="1">
    <location>
        <begin position="31"/>
        <end position="61"/>
    </location>
</feature>